<proteinExistence type="predicted"/>
<reference evidence="2" key="1">
    <citation type="journal article" date="2022" name="New Phytol.">
        <title>Evolutionary transition to the ectomycorrhizal habit in the genomes of a hyperdiverse lineage of mushroom-forming fungi.</title>
        <authorList>
            <person name="Looney B."/>
            <person name="Miyauchi S."/>
            <person name="Morin E."/>
            <person name="Drula E."/>
            <person name="Courty P.E."/>
            <person name="Kohler A."/>
            <person name="Kuo A."/>
            <person name="LaButti K."/>
            <person name="Pangilinan J."/>
            <person name="Lipzen A."/>
            <person name="Riley R."/>
            <person name="Andreopoulos W."/>
            <person name="He G."/>
            <person name="Johnson J."/>
            <person name="Nolan M."/>
            <person name="Tritt A."/>
            <person name="Barry K.W."/>
            <person name="Grigoriev I.V."/>
            <person name="Nagy L.G."/>
            <person name="Hibbett D."/>
            <person name="Henrissat B."/>
            <person name="Matheny P.B."/>
            <person name="Labbe J."/>
            <person name="Martin F.M."/>
        </authorList>
    </citation>
    <scope>NUCLEOTIDE SEQUENCE</scope>
    <source>
        <strain evidence="2">BPL690</strain>
    </source>
</reference>
<keyword evidence="1" id="KW-0732">Signal</keyword>
<name>A0AAD4M1M3_9AGAM</name>
<dbReference type="EMBL" id="WTXG01000030">
    <property type="protein sequence ID" value="KAI0298083.1"/>
    <property type="molecule type" value="Genomic_DNA"/>
</dbReference>
<dbReference type="AlphaFoldDB" id="A0AAD4M1M3"/>
<feature type="chain" id="PRO_5042295432" description="Secreted protein" evidence="1">
    <location>
        <begin position="23"/>
        <end position="135"/>
    </location>
</feature>
<organism evidence="2 3">
    <name type="scientific">Multifurca ochricompacta</name>
    <dbReference type="NCBI Taxonomy" id="376703"/>
    <lineage>
        <taxon>Eukaryota</taxon>
        <taxon>Fungi</taxon>
        <taxon>Dikarya</taxon>
        <taxon>Basidiomycota</taxon>
        <taxon>Agaricomycotina</taxon>
        <taxon>Agaricomycetes</taxon>
        <taxon>Russulales</taxon>
        <taxon>Russulaceae</taxon>
        <taxon>Multifurca</taxon>
    </lineage>
</organism>
<evidence type="ECO:0000313" key="3">
    <source>
        <dbReference type="Proteomes" id="UP001203297"/>
    </source>
</evidence>
<comment type="caution">
    <text evidence="2">The sequence shown here is derived from an EMBL/GenBank/DDBJ whole genome shotgun (WGS) entry which is preliminary data.</text>
</comment>
<protein>
    <recommendedName>
        <fullName evidence="4">Secreted protein</fullName>
    </recommendedName>
</protein>
<evidence type="ECO:0000313" key="2">
    <source>
        <dbReference type="EMBL" id="KAI0298083.1"/>
    </source>
</evidence>
<sequence>MEWHSIGTTVLTLAWASPRAMGVSPLMSLVTGASARCNLSFCRRSLTGTVGAQGGENKSSHRSRFVCQCCVLRPVPRVEIPPKSSTICLLNNLMALRNQPLTPSGGTNRSAVKTRSSILTCTAETPKLVYTALLL</sequence>
<feature type="signal peptide" evidence="1">
    <location>
        <begin position="1"/>
        <end position="22"/>
    </location>
</feature>
<gene>
    <name evidence="2" type="ORF">B0F90DRAFT_824884</name>
</gene>
<evidence type="ECO:0008006" key="4">
    <source>
        <dbReference type="Google" id="ProtNLM"/>
    </source>
</evidence>
<dbReference type="Proteomes" id="UP001203297">
    <property type="component" value="Unassembled WGS sequence"/>
</dbReference>
<evidence type="ECO:0000256" key="1">
    <source>
        <dbReference type="SAM" id="SignalP"/>
    </source>
</evidence>
<keyword evidence="3" id="KW-1185">Reference proteome</keyword>
<accession>A0AAD4M1M3</accession>